<reference evidence="2" key="1">
    <citation type="submission" date="2012-03" db="EMBL/GenBank/DDBJ databases">
        <title>Complete sequence of chromosome of Deinococcus peraridilitoris DSM 19664.</title>
        <authorList>
            <person name="Lucas S."/>
            <person name="Copeland A."/>
            <person name="Lapidus A."/>
            <person name="Glavina del Rio T."/>
            <person name="Dalin E."/>
            <person name="Tice H."/>
            <person name="Bruce D."/>
            <person name="Goodwin L."/>
            <person name="Pitluck S."/>
            <person name="Peters L."/>
            <person name="Mikhailova N."/>
            <person name="Lu M."/>
            <person name="Kyrpides N."/>
            <person name="Mavromatis K."/>
            <person name="Ivanova N."/>
            <person name="Brettin T."/>
            <person name="Detter J.C."/>
            <person name="Han C."/>
            <person name="Larimer F."/>
            <person name="Land M."/>
            <person name="Hauser L."/>
            <person name="Markowitz V."/>
            <person name="Cheng J.-F."/>
            <person name="Hugenholtz P."/>
            <person name="Woyke T."/>
            <person name="Wu D."/>
            <person name="Pukall R."/>
            <person name="Steenblock K."/>
            <person name="Brambilla E."/>
            <person name="Klenk H.-P."/>
            <person name="Eisen J.A."/>
        </authorList>
    </citation>
    <scope>NUCLEOTIDE SEQUENCE [LARGE SCALE GENOMIC DNA]</scope>
    <source>
        <strain evidence="2">DSM 19664 / LMG 22246 / CIP 109416 / KR-200</strain>
    </source>
</reference>
<dbReference type="OrthoDB" id="70033at2"/>
<dbReference type="AlphaFoldDB" id="L0A4M5"/>
<protein>
    <submittedName>
        <fullName evidence="1">Uncharacterized protein</fullName>
    </submittedName>
</protein>
<dbReference type="KEGG" id="dpd:Deipe_3366"/>
<dbReference type="PATRIC" id="fig|937777.3.peg.3380"/>
<dbReference type="HOGENOM" id="CLU_1560442_0_0_0"/>
<accession>L0A4M5</accession>
<organism evidence="1 2">
    <name type="scientific">Deinococcus peraridilitoris (strain DSM 19664 / LMG 22246 / CIP 109416 / KR-200)</name>
    <dbReference type="NCBI Taxonomy" id="937777"/>
    <lineage>
        <taxon>Bacteria</taxon>
        <taxon>Thermotogati</taxon>
        <taxon>Deinococcota</taxon>
        <taxon>Deinococci</taxon>
        <taxon>Deinococcales</taxon>
        <taxon>Deinococcaceae</taxon>
        <taxon>Deinococcus</taxon>
    </lineage>
</organism>
<dbReference type="EMBL" id="CP003382">
    <property type="protein sequence ID" value="AFZ68806.1"/>
    <property type="molecule type" value="Genomic_DNA"/>
</dbReference>
<dbReference type="Proteomes" id="UP000010467">
    <property type="component" value="Chromosome"/>
</dbReference>
<name>L0A4M5_DEIPD</name>
<dbReference type="RefSeq" id="WP_015237104.1">
    <property type="nucleotide sequence ID" value="NC_019793.1"/>
</dbReference>
<evidence type="ECO:0000313" key="2">
    <source>
        <dbReference type="Proteomes" id="UP000010467"/>
    </source>
</evidence>
<sequence length="156" mass="17787">MEYKPAGYLLLESYSSLRRFWSYLDGAERTGRQLAQVRGDHEHTCRRRIEGYTLPGAGGLVDLDKARAEIEDDFIPGVELLALAAGDPRPLQEMLSERYDLQIGLTLAFTRTRDLILKPELLYRAKEADALGIRFTPRRFGRDELRVMLDRACGLT</sequence>
<keyword evidence="2" id="KW-1185">Reference proteome</keyword>
<proteinExistence type="predicted"/>
<evidence type="ECO:0000313" key="1">
    <source>
        <dbReference type="EMBL" id="AFZ68806.1"/>
    </source>
</evidence>
<gene>
    <name evidence="1" type="ordered locus">Deipe_3366</name>
</gene>